<evidence type="ECO:0000313" key="2">
    <source>
        <dbReference type="Proteomes" id="UP001177670"/>
    </source>
</evidence>
<dbReference type="EMBL" id="JAHYIQ010000003">
    <property type="protein sequence ID" value="KAK1134151.1"/>
    <property type="molecule type" value="Genomic_DNA"/>
</dbReference>
<reference evidence="1" key="1">
    <citation type="submission" date="2021-10" db="EMBL/GenBank/DDBJ databases">
        <title>Melipona bicolor Genome sequencing and assembly.</title>
        <authorList>
            <person name="Araujo N.S."/>
            <person name="Arias M.C."/>
        </authorList>
    </citation>
    <scope>NUCLEOTIDE SEQUENCE</scope>
    <source>
        <strain evidence="1">USP_2M_L1-L4_2017</strain>
        <tissue evidence="1">Whole body</tissue>
    </source>
</reference>
<dbReference type="AlphaFoldDB" id="A0AA40KV80"/>
<comment type="caution">
    <text evidence="1">The sequence shown here is derived from an EMBL/GenBank/DDBJ whole genome shotgun (WGS) entry which is preliminary data.</text>
</comment>
<gene>
    <name evidence="1" type="ORF">K0M31_011933</name>
</gene>
<evidence type="ECO:0000313" key="1">
    <source>
        <dbReference type="EMBL" id="KAK1134151.1"/>
    </source>
</evidence>
<organism evidence="1 2">
    <name type="scientific">Melipona bicolor</name>
    <dbReference type="NCBI Taxonomy" id="60889"/>
    <lineage>
        <taxon>Eukaryota</taxon>
        <taxon>Metazoa</taxon>
        <taxon>Ecdysozoa</taxon>
        <taxon>Arthropoda</taxon>
        <taxon>Hexapoda</taxon>
        <taxon>Insecta</taxon>
        <taxon>Pterygota</taxon>
        <taxon>Neoptera</taxon>
        <taxon>Endopterygota</taxon>
        <taxon>Hymenoptera</taxon>
        <taxon>Apocrita</taxon>
        <taxon>Aculeata</taxon>
        <taxon>Apoidea</taxon>
        <taxon>Anthophila</taxon>
        <taxon>Apidae</taxon>
        <taxon>Melipona</taxon>
    </lineage>
</organism>
<accession>A0AA40KV80</accession>
<dbReference type="Proteomes" id="UP001177670">
    <property type="component" value="Unassembled WGS sequence"/>
</dbReference>
<sequence>MCVNLHVTDCVSAQCTSIERVNTYVTKILRKINYKGKTKERITSLRKKRRAGGRGFPTFRLQRIQAGDRDWVFTFARPKAEEGLGRRKVEERLNQREQSTRESFSIKGVVVDGSWQASSTSGQLSDTGLPL</sequence>
<keyword evidence="2" id="KW-1185">Reference proteome</keyword>
<name>A0AA40KV80_9HYME</name>
<protein>
    <submittedName>
        <fullName evidence="1">Uncharacterized protein</fullName>
    </submittedName>
</protein>
<proteinExistence type="predicted"/>